<protein>
    <submittedName>
        <fullName evidence="1">Uncharacterized protein</fullName>
    </submittedName>
</protein>
<keyword evidence="2" id="KW-1185">Reference proteome</keyword>
<sequence length="83" mass="9477">MDDSRDIITQGLKGFKPLSHSNYIEWRDIIDDYLDSQNWIKFSKEVLPKDASEELRAKSAKIAVVLKTAAGRAYLGSECLRIF</sequence>
<organism evidence="1 2">
    <name type="scientific">Golovinomyces cichoracearum</name>
    <dbReference type="NCBI Taxonomy" id="62708"/>
    <lineage>
        <taxon>Eukaryota</taxon>
        <taxon>Fungi</taxon>
        <taxon>Dikarya</taxon>
        <taxon>Ascomycota</taxon>
        <taxon>Pezizomycotina</taxon>
        <taxon>Leotiomycetes</taxon>
        <taxon>Erysiphales</taxon>
        <taxon>Erysiphaceae</taxon>
        <taxon>Golovinomyces</taxon>
    </lineage>
</organism>
<proteinExistence type="predicted"/>
<name>A0A420HU40_9PEZI</name>
<evidence type="ECO:0000313" key="2">
    <source>
        <dbReference type="Proteomes" id="UP000283383"/>
    </source>
</evidence>
<accession>A0A420HU40</accession>
<comment type="caution">
    <text evidence="1">The sequence shown here is derived from an EMBL/GenBank/DDBJ whole genome shotgun (WGS) entry which is preliminary data.</text>
</comment>
<dbReference type="EMBL" id="MCBQ01016072">
    <property type="protein sequence ID" value="RKF60952.1"/>
    <property type="molecule type" value="Genomic_DNA"/>
</dbReference>
<gene>
    <name evidence="1" type="ORF">GcM3_160014</name>
</gene>
<dbReference type="STRING" id="62708.A0A420HU40"/>
<reference evidence="1 2" key="1">
    <citation type="journal article" date="2018" name="BMC Genomics">
        <title>Comparative genome analyses reveal sequence features reflecting distinct modes of host-adaptation between dicot and monocot powdery mildew.</title>
        <authorList>
            <person name="Wu Y."/>
            <person name="Ma X."/>
            <person name="Pan Z."/>
            <person name="Kale S.D."/>
            <person name="Song Y."/>
            <person name="King H."/>
            <person name="Zhang Q."/>
            <person name="Presley C."/>
            <person name="Deng X."/>
            <person name="Wei C.I."/>
            <person name="Xiao S."/>
        </authorList>
    </citation>
    <scope>NUCLEOTIDE SEQUENCE [LARGE SCALE GENOMIC DNA]</scope>
    <source>
        <strain evidence="1">UMSG3</strain>
    </source>
</reference>
<dbReference type="Proteomes" id="UP000283383">
    <property type="component" value="Unassembled WGS sequence"/>
</dbReference>
<evidence type="ECO:0000313" key="1">
    <source>
        <dbReference type="EMBL" id="RKF60952.1"/>
    </source>
</evidence>
<dbReference type="AlphaFoldDB" id="A0A420HU40"/>